<dbReference type="InterPro" id="IPR002885">
    <property type="entry name" value="PPR_rpt"/>
</dbReference>
<dbReference type="PROSITE" id="PS51375">
    <property type="entry name" value="PPR"/>
    <property type="match status" value="2"/>
</dbReference>
<protein>
    <recommendedName>
        <fullName evidence="5">Pentatricopeptide repeat-containing protein, chloroplastic</fullName>
    </recommendedName>
</protein>
<comment type="caution">
    <text evidence="3">The sequence shown here is derived from an EMBL/GenBank/DDBJ whole genome shotgun (WGS) entry which is preliminary data.</text>
</comment>
<feature type="non-terminal residue" evidence="3">
    <location>
        <position position="1"/>
    </location>
</feature>
<dbReference type="Gene3D" id="1.25.40.10">
    <property type="entry name" value="Tetratricopeptide repeat domain"/>
    <property type="match status" value="4"/>
</dbReference>
<evidence type="ECO:0000313" key="4">
    <source>
        <dbReference type="Proteomes" id="UP000601435"/>
    </source>
</evidence>
<evidence type="ECO:0000256" key="2">
    <source>
        <dbReference type="PROSITE-ProRule" id="PRU00708"/>
    </source>
</evidence>
<proteinExistence type="inferred from homology"/>
<evidence type="ECO:0000256" key="1">
    <source>
        <dbReference type="ARBA" id="ARBA00007626"/>
    </source>
</evidence>
<organism evidence="3 4">
    <name type="scientific">Symbiodinium necroappetens</name>
    <dbReference type="NCBI Taxonomy" id="1628268"/>
    <lineage>
        <taxon>Eukaryota</taxon>
        <taxon>Sar</taxon>
        <taxon>Alveolata</taxon>
        <taxon>Dinophyceae</taxon>
        <taxon>Suessiales</taxon>
        <taxon>Symbiodiniaceae</taxon>
        <taxon>Symbiodinium</taxon>
    </lineage>
</organism>
<dbReference type="InterPro" id="IPR011990">
    <property type="entry name" value="TPR-like_helical_dom_sf"/>
</dbReference>
<comment type="similarity">
    <text evidence="1">Belongs to the PPR family. P subfamily.</text>
</comment>
<dbReference type="Proteomes" id="UP000601435">
    <property type="component" value="Unassembled WGS sequence"/>
</dbReference>
<sequence length="601" mass="64006">MARARDAGTGACAHVALGATQPRTGAPGLVHRVPTPSTKYATQLLQYSAKEDPGEALKLLQVLAASKLQVSSFHFGALLGPCERKSSWVLASCLLAKTASAGVETNIVMQNAIQSSLAKKSQWWAALRMLQMTLHLSLQLDTISFDTALSSCRSCQRWKQALAVVSSARTQSALVSDFGHNFAMAASGHALQWPRALEVLWTMRDREVEAGVYSLNEAINVCKASFCWEVALDLLSSVEGAVPDLISFGSALSACARASAWEEALALLSALSQQAVEPNHICYNSALAALQLSAHWKHAAALLRCMTEVSLANVVAYNAALGALGAAKRWAESLEVLPEMASRRFSANDVSMSTILNTLGGDGKWQAALHLASYLSQLETATRSATSLRSALRRQRWRFALEAAPKDEVDASVAIGALGDAGHWAEAMRRAVEARWAPSLLSTNTAAALGARHSAWQQGLALQVATWAHAVQPALTVDRAVLAAASWTTACSALESLPEPCDGPSVSAIITSVGFLRWQLGLSLLSGLLAMRPPADRVAFGAALGACAKIQEWIQCLALLERMCCHRIAPDGVAYNAVLLATSRGECWPVVLQLLRVAVTP</sequence>
<evidence type="ECO:0000313" key="3">
    <source>
        <dbReference type="EMBL" id="CAE7407062.1"/>
    </source>
</evidence>
<feature type="repeat" description="PPR" evidence="2">
    <location>
        <begin position="244"/>
        <end position="278"/>
    </location>
</feature>
<name>A0A812QX24_9DINO</name>
<dbReference type="InterPro" id="IPR050872">
    <property type="entry name" value="PPR_P_subfamily"/>
</dbReference>
<keyword evidence="4" id="KW-1185">Reference proteome</keyword>
<gene>
    <name evidence="3" type="ORF">SNEC2469_LOCUS11178</name>
</gene>
<dbReference type="PANTHER" id="PTHR46128">
    <property type="entry name" value="MITOCHONDRIAL GROUP I INTRON SPLICING FACTOR CCM1"/>
    <property type="match status" value="1"/>
</dbReference>
<feature type="repeat" description="PPR" evidence="2">
    <location>
        <begin position="313"/>
        <end position="347"/>
    </location>
</feature>
<evidence type="ECO:0008006" key="5">
    <source>
        <dbReference type="Google" id="ProtNLM"/>
    </source>
</evidence>
<accession>A0A812QX24</accession>
<dbReference type="PANTHER" id="PTHR46128:SF329">
    <property type="entry name" value="MITOCHONDRIAL GROUP I INTRON SPLICING FACTOR DMR1"/>
    <property type="match status" value="1"/>
</dbReference>
<reference evidence="3" key="1">
    <citation type="submission" date="2021-02" db="EMBL/GenBank/DDBJ databases">
        <authorList>
            <person name="Dougan E. K."/>
            <person name="Rhodes N."/>
            <person name="Thang M."/>
            <person name="Chan C."/>
        </authorList>
    </citation>
    <scope>NUCLEOTIDE SEQUENCE</scope>
</reference>
<dbReference type="EMBL" id="CAJNJA010017736">
    <property type="protein sequence ID" value="CAE7407062.1"/>
    <property type="molecule type" value="Genomic_DNA"/>
</dbReference>
<dbReference type="AlphaFoldDB" id="A0A812QX24"/>
<dbReference type="OrthoDB" id="421848at2759"/>